<protein>
    <submittedName>
        <fullName evidence="1">Uncharacterized protein</fullName>
    </submittedName>
</protein>
<comment type="caution">
    <text evidence="1">The sequence shown here is derived from an EMBL/GenBank/DDBJ whole genome shotgun (WGS) entry which is preliminary data.</text>
</comment>
<organism evidence="1 2">
    <name type="scientific">Pseudoalteromonas amylolytica</name>
    <dbReference type="NCBI Taxonomy" id="1859457"/>
    <lineage>
        <taxon>Bacteria</taxon>
        <taxon>Pseudomonadati</taxon>
        <taxon>Pseudomonadota</taxon>
        <taxon>Gammaproteobacteria</taxon>
        <taxon>Alteromonadales</taxon>
        <taxon>Pseudoalteromonadaceae</taxon>
        <taxon>Pseudoalteromonas</taxon>
    </lineage>
</organism>
<gene>
    <name evidence="1" type="ORF">BET10_08215</name>
</gene>
<dbReference type="EMBL" id="MKJU01000024">
    <property type="protein sequence ID" value="OHU91774.1"/>
    <property type="molecule type" value="Genomic_DNA"/>
</dbReference>
<proteinExistence type="predicted"/>
<sequence length="86" mass="10291">MFFSNSERRVTLTPCFYYLLQRTTRYHENQTASLQAEIEHLRDIVGARDKLKEMRKDLIAISDRFTFKDTMLKFERDSSSAFVDYP</sequence>
<dbReference type="AlphaFoldDB" id="A0A1S1MVZ6"/>
<reference evidence="1 2" key="1">
    <citation type="submission" date="2016-09" db="EMBL/GenBank/DDBJ databases">
        <title>Pseudoalteromonas amylolytica sp. nov., isolated from the surface seawater.</title>
        <authorList>
            <person name="Wu Y.-H."/>
            <person name="Cheng H."/>
            <person name="Jin X.-B."/>
            <person name="Wang C.-S."/>
            <person name="Xu X.-W."/>
        </authorList>
    </citation>
    <scope>NUCLEOTIDE SEQUENCE [LARGE SCALE GENOMIC DNA]</scope>
    <source>
        <strain evidence="1 2">JW1</strain>
    </source>
</reference>
<evidence type="ECO:0000313" key="2">
    <source>
        <dbReference type="Proteomes" id="UP000179786"/>
    </source>
</evidence>
<evidence type="ECO:0000313" key="1">
    <source>
        <dbReference type="EMBL" id="OHU91774.1"/>
    </source>
</evidence>
<accession>A0A1S1MVZ6</accession>
<name>A0A1S1MVZ6_9GAMM</name>
<keyword evidence="2" id="KW-1185">Reference proteome</keyword>
<dbReference type="Proteomes" id="UP000179786">
    <property type="component" value="Unassembled WGS sequence"/>
</dbReference>